<feature type="domain" description="Disease resistance protein winged helix" evidence="9">
    <location>
        <begin position="439"/>
        <end position="511"/>
    </location>
</feature>
<keyword evidence="6" id="KW-0175">Coiled coil</keyword>
<dbReference type="Gene3D" id="3.40.50.300">
    <property type="entry name" value="P-loop containing nucleotide triphosphate hydrolases"/>
    <property type="match status" value="1"/>
</dbReference>
<dbReference type="GO" id="GO:0042742">
    <property type="term" value="P:defense response to bacterium"/>
    <property type="evidence" value="ECO:0007669"/>
    <property type="project" value="UniProtKB-ARBA"/>
</dbReference>
<dbReference type="Gene3D" id="3.80.10.10">
    <property type="entry name" value="Ribonuclease Inhibitor"/>
    <property type="match status" value="1"/>
</dbReference>
<gene>
    <name evidence="11" type="ORF">ACMD2_14806</name>
</gene>
<evidence type="ECO:0000256" key="2">
    <source>
        <dbReference type="ARBA" id="ARBA00022614"/>
    </source>
</evidence>
<dbReference type="GO" id="GO:0009626">
    <property type="term" value="P:plant-type hypersensitive response"/>
    <property type="evidence" value="ECO:0007669"/>
    <property type="project" value="UniProtKB-ARBA"/>
</dbReference>
<accession>A0A199W8Q7</accession>
<dbReference type="InterPro" id="IPR002182">
    <property type="entry name" value="NB-ARC"/>
</dbReference>
<dbReference type="FunFam" id="1.10.10.10:FF:000322">
    <property type="entry name" value="Probable disease resistance protein At1g63360"/>
    <property type="match status" value="1"/>
</dbReference>
<evidence type="ECO:0000256" key="3">
    <source>
        <dbReference type="ARBA" id="ARBA00022737"/>
    </source>
</evidence>
<feature type="domain" description="Disease resistance R13L4/SHOC-2-like LRR" evidence="10">
    <location>
        <begin position="559"/>
        <end position="927"/>
    </location>
</feature>
<evidence type="ECO:0000259" key="10">
    <source>
        <dbReference type="Pfam" id="PF23598"/>
    </source>
</evidence>
<dbReference type="EMBL" id="LSRQ01000073">
    <property type="protein sequence ID" value="OAY85621.1"/>
    <property type="molecule type" value="Genomic_DNA"/>
</dbReference>
<dbReference type="PANTHER" id="PTHR23155">
    <property type="entry name" value="DISEASE RESISTANCE PROTEIN RP"/>
    <property type="match status" value="1"/>
</dbReference>
<proteinExistence type="inferred from homology"/>
<reference evidence="11 12" key="1">
    <citation type="journal article" date="2016" name="DNA Res.">
        <title>The draft genome of MD-2 pineapple using hybrid error correction of long reads.</title>
        <authorList>
            <person name="Redwan R.M."/>
            <person name="Saidin A."/>
            <person name="Kumar S.V."/>
        </authorList>
    </citation>
    <scope>NUCLEOTIDE SEQUENCE [LARGE SCALE GENOMIC DNA]</scope>
    <source>
        <strain evidence="12">cv. MD2</strain>
        <tissue evidence="11">Leaf</tissue>
    </source>
</reference>
<dbReference type="FunFam" id="3.40.50.300:FF:001091">
    <property type="entry name" value="Probable disease resistance protein At1g61300"/>
    <property type="match status" value="1"/>
</dbReference>
<evidence type="ECO:0000256" key="1">
    <source>
        <dbReference type="ARBA" id="ARBA00008894"/>
    </source>
</evidence>
<evidence type="ECO:0000313" key="11">
    <source>
        <dbReference type="EMBL" id="OAY85621.1"/>
    </source>
</evidence>
<evidence type="ECO:0000259" key="8">
    <source>
        <dbReference type="Pfam" id="PF18052"/>
    </source>
</evidence>
<organism evidence="11 12">
    <name type="scientific">Ananas comosus</name>
    <name type="common">Pineapple</name>
    <name type="synonym">Ananas ananas</name>
    <dbReference type="NCBI Taxonomy" id="4615"/>
    <lineage>
        <taxon>Eukaryota</taxon>
        <taxon>Viridiplantae</taxon>
        <taxon>Streptophyta</taxon>
        <taxon>Embryophyta</taxon>
        <taxon>Tracheophyta</taxon>
        <taxon>Spermatophyta</taxon>
        <taxon>Magnoliopsida</taxon>
        <taxon>Liliopsida</taxon>
        <taxon>Poales</taxon>
        <taxon>Bromeliaceae</taxon>
        <taxon>Bromelioideae</taxon>
        <taxon>Ananas</taxon>
    </lineage>
</organism>
<dbReference type="Gene3D" id="1.10.10.10">
    <property type="entry name" value="Winged helix-like DNA-binding domain superfamily/Winged helix DNA-binding domain"/>
    <property type="match status" value="1"/>
</dbReference>
<comment type="similarity">
    <text evidence="1">Belongs to the disease resistance NB-LRR family.</text>
</comment>
<dbReference type="InterPro" id="IPR027417">
    <property type="entry name" value="P-loop_NTPase"/>
</dbReference>
<dbReference type="Gene3D" id="1.10.8.430">
    <property type="entry name" value="Helical domain of apoptotic protease-activating factors"/>
    <property type="match status" value="1"/>
</dbReference>
<dbReference type="InterPro" id="IPR055414">
    <property type="entry name" value="LRR_R13L4/SHOC2-like"/>
</dbReference>
<evidence type="ECO:0000256" key="5">
    <source>
        <dbReference type="ARBA" id="ARBA00022821"/>
    </source>
</evidence>
<dbReference type="Pfam" id="PF23598">
    <property type="entry name" value="LRR_14"/>
    <property type="match status" value="1"/>
</dbReference>
<feature type="coiled-coil region" evidence="6">
    <location>
        <begin position="107"/>
        <end position="134"/>
    </location>
</feature>
<evidence type="ECO:0000256" key="6">
    <source>
        <dbReference type="SAM" id="Coils"/>
    </source>
</evidence>
<comment type="caution">
    <text evidence="11">The sequence shown here is derived from an EMBL/GenBank/DDBJ whole genome shotgun (WGS) entry which is preliminary data.</text>
</comment>
<dbReference type="InterPro" id="IPR038005">
    <property type="entry name" value="RX-like_CC"/>
</dbReference>
<dbReference type="Pfam" id="PF23559">
    <property type="entry name" value="WHD_DRP"/>
    <property type="match status" value="1"/>
</dbReference>
<evidence type="ECO:0000313" key="12">
    <source>
        <dbReference type="Proteomes" id="UP000092600"/>
    </source>
</evidence>
<dbReference type="PRINTS" id="PR00364">
    <property type="entry name" value="DISEASERSIST"/>
</dbReference>
<dbReference type="InterPro" id="IPR036388">
    <property type="entry name" value="WH-like_DNA-bd_sf"/>
</dbReference>
<dbReference type="InterPro" id="IPR041118">
    <property type="entry name" value="Rx_N"/>
</dbReference>
<evidence type="ECO:0000259" key="9">
    <source>
        <dbReference type="Pfam" id="PF23559"/>
    </source>
</evidence>
<dbReference type="InterPro" id="IPR042197">
    <property type="entry name" value="Apaf_helical"/>
</dbReference>
<dbReference type="SUPFAM" id="SSF52058">
    <property type="entry name" value="L domain-like"/>
    <property type="match status" value="1"/>
</dbReference>
<dbReference type="Proteomes" id="UP000092600">
    <property type="component" value="Unassembled WGS sequence"/>
</dbReference>
<dbReference type="Pfam" id="PF18052">
    <property type="entry name" value="Rx_N"/>
    <property type="match status" value="1"/>
</dbReference>
<name>A0A199W8Q7_ANACO</name>
<dbReference type="GO" id="GO:0043531">
    <property type="term" value="F:ADP binding"/>
    <property type="evidence" value="ECO:0007669"/>
    <property type="project" value="InterPro"/>
</dbReference>
<keyword evidence="2" id="KW-0433">Leucine-rich repeat</keyword>
<dbReference type="InterPro" id="IPR044974">
    <property type="entry name" value="Disease_R_plants"/>
</dbReference>
<dbReference type="AlphaFoldDB" id="A0A199W8Q7"/>
<dbReference type="InterPro" id="IPR032675">
    <property type="entry name" value="LRR_dom_sf"/>
</dbReference>
<dbReference type="SUPFAM" id="SSF52540">
    <property type="entry name" value="P-loop containing nucleoside triphosphate hydrolases"/>
    <property type="match status" value="1"/>
</dbReference>
<dbReference type="Gene3D" id="1.20.5.4130">
    <property type="match status" value="1"/>
</dbReference>
<protein>
    <submittedName>
        <fullName evidence="11">Disease resistance protein RPM1</fullName>
    </submittedName>
</protein>
<evidence type="ECO:0000256" key="4">
    <source>
        <dbReference type="ARBA" id="ARBA00022741"/>
    </source>
</evidence>
<feature type="domain" description="Disease resistance N-terminal" evidence="8">
    <location>
        <begin position="12"/>
        <end position="96"/>
    </location>
</feature>
<dbReference type="PANTHER" id="PTHR23155:SF1205">
    <property type="entry name" value="DISEASE RESISTANCE PROTEIN RPM1"/>
    <property type="match status" value="1"/>
</dbReference>
<feature type="domain" description="NB-ARC" evidence="7">
    <location>
        <begin position="168"/>
        <end position="351"/>
    </location>
</feature>
<keyword evidence="3" id="KW-0677">Repeat</keyword>
<dbReference type="CDD" id="cd14798">
    <property type="entry name" value="RX-CC_like"/>
    <property type="match status" value="1"/>
</dbReference>
<dbReference type="GO" id="GO:0002758">
    <property type="term" value="P:innate immune response-activating signaling pathway"/>
    <property type="evidence" value="ECO:0007669"/>
    <property type="project" value="UniProtKB-ARBA"/>
</dbReference>
<keyword evidence="4" id="KW-0547">Nucleotide-binding</keyword>
<dbReference type="Pfam" id="PF00931">
    <property type="entry name" value="NB-ARC"/>
    <property type="match status" value="1"/>
</dbReference>
<dbReference type="InterPro" id="IPR058922">
    <property type="entry name" value="WHD_DRP"/>
</dbReference>
<evidence type="ECO:0000259" key="7">
    <source>
        <dbReference type="Pfam" id="PF00931"/>
    </source>
</evidence>
<keyword evidence="5" id="KW-0611">Plant defense</keyword>
<sequence>MAETALSLAQSMVETVLGKLTSAVLDKIGKLLSVRQNIQNIKDELQMMQAFLKTADQGGLRYTEVVRTLVKQVRELAYDIEDCLEEFMLHFQQRTNLVRKICNLRARHQIATEIQDIESRIEALNQRFLQYIAAVPTSSNVAPGYVHIAPHLGALSIEDGRLVGLDKPKADLIKWITEKEKSLRVISVVGMGGIGKTTLVKKVYASLELAYRFNRHAWITVSQSFEVKEILKNLIRQLHNAPPKGIETKKREDHTKEIETMGGEELTQKIQDKLQNNRYLIVLDDVWAVPAWEVLKPALPDNNNGSRIVVTTRNATLAAHCSTPSTCVYQLQPLPDEESLKLLCTMVYKSSDYPCLPKELHDLASNILKKCRGLPLAIVAVGGLLATKPQTTREWQKLHDQLGSELETNLGLEGLKRVLNLSYSDLPYYLKPCFLYLSVFPEDSNISRKRLVKRWMAEGFVSVKRDMTAEEVAERYFYELVHRNLILPVESISAGGIVKQCRVHDVMLEVILSKSLEENLVFVLSSLDVAIPRDKVRNLLLANGWSTKENALKHMNLSHVRSLTVSGGWQPSLVFPRLRLLRVLDLEDASVLQDEDFRQLGRLRHLKYLSLRGLKGKGKGRSNVQKLPNSCLKLRGLEVLDIRGTRIKQLPAGIVKLQKLRYLHAGVRFDDECSCPCCFPLVRAPITRMEGVMVPKGIGKMKGLETLSAVVVGEDKGIIEELGKLTQLRKFGIVDITKNNGEEVCAAVGKLRCLQSLLMSAAKKETLSCLTSFSPPPRLLNLTLNGGLASLPNWFASLGEVAKITLVKTKLTNNAMTVLQGLPNLLILRLWNDSYIEGALVFGGKTFMKLEMLELAGLSGLEVVFKEQAMPKLERISVRWCTFSTGISGIEHLPGLKEISLNVVYILEAMMDELQRQIDRHHNHPTLKVLGSELTIAQKLQQIQKLQENPIHQSNSV</sequence>